<keyword evidence="2" id="KW-1185">Reference proteome</keyword>
<evidence type="ECO:0000313" key="2">
    <source>
        <dbReference type="Proteomes" id="UP000549457"/>
    </source>
</evidence>
<proteinExistence type="predicted"/>
<comment type="caution">
    <text evidence="1">The sequence shown here is derived from an EMBL/GenBank/DDBJ whole genome shotgun (WGS) entry which is preliminary data.</text>
</comment>
<reference evidence="1 2" key="1">
    <citation type="submission" date="2020-08" db="EMBL/GenBank/DDBJ databases">
        <title>Genomic Encyclopedia of Type Strains, Phase IV (KMG-IV): sequencing the most valuable type-strain genomes for metagenomic binning, comparative biology and taxonomic classification.</title>
        <authorList>
            <person name="Goeker M."/>
        </authorList>
    </citation>
    <scope>NUCLEOTIDE SEQUENCE [LARGE SCALE GENOMIC DNA]</scope>
    <source>
        <strain evidence="1 2">DSM 101730</strain>
    </source>
</reference>
<dbReference type="RefSeq" id="WP_184146931.1">
    <property type="nucleotide sequence ID" value="NZ_JACHFM010000001.1"/>
</dbReference>
<sequence length="136" mass="14983">MDPTLWNSILSRIGRDDAEDIDAILAPHDPYRAEPGRDLFPLPEAVLMPGSEMKRADAVAVGLRAGATASDAVDRAARVAAFAAERDVEIIVLTDADRSGFERFGFRVERIAGDTVEARDACEDQIRRFWNLDLVL</sequence>
<protein>
    <submittedName>
        <fullName evidence="1">Uncharacterized protein</fullName>
    </submittedName>
</protein>
<accession>A0A840SFN2</accession>
<dbReference type="AlphaFoldDB" id="A0A840SFN2"/>
<dbReference type="EMBL" id="JACHFM010000001">
    <property type="protein sequence ID" value="MBB5220667.1"/>
    <property type="molecule type" value="Genomic_DNA"/>
</dbReference>
<organism evidence="1 2">
    <name type="scientific">Amaricoccus macauensis</name>
    <dbReference type="NCBI Taxonomy" id="57001"/>
    <lineage>
        <taxon>Bacteria</taxon>
        <taxon>Pseudomonadati</taxon>
        <taxon>Pseudomonadota</taxon>
        <taxon>Alphaproteobacteria</taxon>
        <taxon>Rhodobacterales</taxon>
        <taxon>Paracoccaceae</taxon>
        <taxon>Amaricoccus</taxon>
    </lineage>
</organism>
<gene>
    <name evidence="1" type="ORF">HNP73_000588</name>
</gene>
<name>A0A840SFN2_9RHOB</name>
<dbReference type="Proteomes" id="UP000549457">
    <property type="component" value="Unassembled WGS sequence"/>
</dbReference>
<evidence type="ECO:0000313" key="1">
    <source>
        <dbReference type="EMBL" id="MBB5220667.1"/>
    </source>
</evidence>